<accession>A0AAV7QZH9</accession>
<reference evidence="1" key="1">
    <citation type="journal article" date="2022" name="bioRxiv">
        <title>Sequencing and chromosome-scale assembly of the giantPleurodeles waltlgenome.</title>
        <authorList>
            <person name="Brown T."/>
            <person name="Elewa A."/>
            <person name="Iarovenko S."/>
            <person name="Subramanian E."/>
            <person name="Araus A.J."/>
            <person name="Petzold A."/>
            <person name="Susuki M."/>
            <person name="Suzuki K.-i.T."/>
            <person name="Hayashi T."/>
            <person name="Toyoda A."/>
            <person name="Oliveira C."/>
            <person name="Osipova E."/>
            <person name="Leigh N.D."/>
            <person name="Simon A."/>
            <person name="Yun M.H."/>
        </authorList>
    </citation>
    <scope>NUCLEOTIDE SEQUENCE</scope>
    <source>
        <strain evidence="1">20211129_DDA</strain>
        <tissue evidence="1">Liver</tissue>
    </source>
</reference>
<organism evidence="1 2">
    <name type="scientific">Pleurodeles waltl</name>
    <name type="common">Iberian ribbed newt</name>
    <dbReference type="NCBI Taxonomy" id="8319"/>
    <lineage>
        <taxon>Eukaryota</taxon>
        <taxon>Metazoa</taxon>
        <taxon>Chordata</taxon>
        <taxon>Craniata</taxon>
        <taxon>Vertebrata</taxon>
        <taxon>Euteleostomi</taxon>
        <taxon>Amphibia</taxon>
        <taxon>Batrachia</taxon>
        <taxon>Caudata</taxon>
        <taxon>Salamandroidea</taxon>
        <taxon>Salamandridae</taxon>
        <taxon>Pleurodelinae</taxon>
        <taxon>Pleurodeles</taxon>
    </lineage>
</organism>
<gene>
    <name evidence="1" type="ORF">NDU88_012224</name>
</gene>
<protein>
    <submittedName>
        <fullName evidence="1">Uncharacterized protein</fullName>
    </submittedName>
</protein>
<sequence>MIARCLVVVCINYGQGGQPMLFYALRSAAGQRHRLESPGRLQHPGSCLLILYKFAGVVSAARVAVGRLPWGPVQDSRLESTRNLHGGHAVLGGAVFLGAEGGGRPSQSTLSASANQRLWKQFRLGLQWTVPIRLEDRAWCCLLDLRPPLVYLQQGVSSRQHPCGCGPPYLRWARQPDPTLSRGSALPICLVAPPPAAVASCWLLLHSILAIYGSDPGAVQVLAGSTPQPSSRLRNAPWPDHVTGGARFDRTCSQKYTEVVVLRAHLGRCLCTLGLDHLQDIRGP</sequence>
<evidence type="ECO:0000313" key="1">
    <source>
        <dbReference type="EMBL" id="KAJ1145941.1"/>
    </source>
</evidence>
<dbReference type="EMBL" id="JANPWB010000010">
    <property type="protein sequence ID" value="KAJ1145941.1"/>
    <property type="molecule type" value="Genomic_DNA"/>
</dbReference>
<comment type="caution">
    <text evidence="1">The sequence shown here is derived from an EMBL/GenBank/DDBJ whole genome shotgun (WGS) entry which is preliminary data.</text>
</comment>
<evidence type="ECO:0000313" key="2">
    <source>
        <dbReference type="Proteomes" id="UP001066276"/>
    </source>
</evidence>
<proteinExistence type="predicted"/>
<dbReference type="Proteomes" id="UP001066276">
    <property type="component" value="Chromosome 6"/>
</dbReference>
<dbReference type="AlphaFoldDB" id="A0AAV7QZH9"/>
<keyword evidence="2" id="KW-1185">Reference proteome</keyword>
<name>A0AAV7QZH9_PLEWA</name>